<evidence type="ECO:0000259" key="2">
    <source>
        <dbReference type="PROSITE" id="PS51194"/>
    </source>
</evidence>
<keyword evidence="3" id="KW-0067">ATP-binding</keyword>
<dbReference type="SUPFAM" id="SSF52540">
    <property type="entry name" value="P-loop containing nucleoside triphosphate hydrolases"/>
    <property type="match status" value="1"/>
</dbReference>
<dbReference type="EMBL" id="JBHSBH010000001">
    <property type="protein sequence ID" value="MFC3994377.1"/>
    <property type="molecule type" value="Genomic_DNA"/>
</dbReference>
<sequence length="1309" mass="142984">MSDAPLFPHPKGEQTSLDTSAAAETSATPPAKRPRTKAEANAARQAELIATLDVPQNFEEGSSFHARDGLQELVERDLLGPWGGENEEFPPRAMGPRERYLVGMLGPRHQPPASSRDAADMVSDTETGASGDARGEAAGELPDVVTSQNLGHLWASTMGLSFTVADSTHAVTVRTTWGQYSPTDSIGGDGRTRTVWSREPREYVTEVPLNGPPDHRIGLTAVDVDSSCVYLNVAVRTRDGRRTVELNLVNNRQQPPSNGDAAWLYQARLTVTAPDGSSPVFLPVDDPLDGTPATLDDPEELRLRLLYRNELKFAHGRNIAVDAEHADGLRRAHRLTTTWLPSHDVPATIAPVGERSRLAGTELSMDALVTADPNALGAGLAPLADGYAAWLDERDAEVASLPEALRPTAEGAVFRARRAAERIRAGIQLLSDPSHPRHDEALKAFRFANRAMAEQRRHSEIARLREDPDVSYAEAERAVRGRGAAAASWRPFQLAFVLLNVPSITDPDHPERASSPEATVDLLFFPTGGGKTEAYLGLTAFTFAIRRLQGIVGAGEQARSGGAGVAVLMRYTLRLLTAQQFQRAAALVCAAEVLRAEDPGTWGGEPFRIGLWVGGGVSPNWFDEADKQITEAREAGRGRRANVLQTLSCPWCGTKLHAHRDLHPDREARRVLLHCANGEGPDACPFSRTRSREGLPILTVDEEIYRYTPSLVIATVDKLAQLPWRGFAGMLFGRVREHCPRHGFRHPDLDGKIGCGSRHNAKGDHLPKATSRPVPRLRPPDLIIQDELHLISGALGTIVGLFESAVDELCTWTTPAGNAAGPKIVASTATTKRAEEQVRGIFGRGLEVFPPQVTDVADTFFSTQVRVTENTPGRRYMGICAHGVRLKSAEIRLAEILMLAGQAMFDRFGRPADPYMTMVGYFNATRELAGMRRYMDDDVTVRARRHGRSKGLPDRLTSAGMFTVQELTSRISSGDISDVLKRLEVGFDPDLDTSGRRRAVGAERSAFRQAQKSRSAAGQPVLHPESVRWEERREAGRLPVDAVLATSMLQVGVDVSRFGLMVVVGQPKNTAEYIQASSRVGRDPSRPGLVVTLYNWTRPRDLAHYEDFGHYHSTFYRRVESLSVTPFTRRALDRGTTAAFVAAVRNTVHEHSRNADAHDVDLDGPVVEGIIARMLARAEHVYGPRGRDYLSERINTLRDRWKQARNGSARLGYERATDAKQQVRGLLAKAGEGPWDDTTVGMSMREAENEINLLLSGGGEFFDPPVNAPPWSFAPPAADTMNATDAAPEGDEMGDSAFAAPATRKGRGR</sequence>
<dbReference type="GO" id="GO:0004386">
    <property type="term" value="F:helicase activity"/>
    <property type="evidence" value="ECO:0007669"/>
    <property type="project" value="UniProtKB-KW"/>
</dbReference>
<organism evidence="3 4">
    <name type="scientific">Nocardiopsis sediminis</name>
    <dbReference type="NCBI Taxonomy" id="1778267"/>
    <lineage>
        <taxon>Bacteria</taxon>
        <taxon>Bacillati</taxon>
        <taxon>Actinomycetota</taxon>
        <taxon>Actinomycetes</taxon>
        <taxon>Streptosporangiales</taxon>
        <taxon>Nocardiopsidaceae</taxon>
        <taxon>Nocardiopsis</taxon>
    </lineage>
</organism>
<dbReference type="Proteomes" id="UP001595847">
    <property type="component" value="Unassembled WGS sequence"/>
</dbReference>
<dbReference type="InterPro" id="IPR001650">
    <property type="entry name" value="Helicase_C-like"/>
</dbReference>
<dbReference type="Gene3D" id="3.40.50.300">
    <property type="entry name" value="P-loop containing nucleotide triphosphate hydrolases"/>
    <property type="match status" value="1"/>
</dbReference>
<evidence type="ECO:0000313" key="4">
    <source>
        <dbReference type="Proteomes" id="UP001595847"/>
    </source>
</evidence>
<feature type="region of interest" description="Disordered" evidence="1">
    <location>
        <begin position="1"/>
        <end position="44"/>
    </location>
</feature>
<keyword evidence="3" id="KW-0378">Hydrolase</keyword>
<feature type="region of interest" description="Disordered" evidence="1">
    <location>
        <begin position="1268"/>
        <end position="1309"/>
    </location>
</feature>
<keyword evidence="3" id="KW-0347">Helicase</keyword>
<keyword evidence="3" id="KW-0547">Nucleotide-binding</keyword>
<dbReference type="RefSeq" id="WP_378529250.1">
    <property type="nucleotide sequence ID" value="NZ_JBHSBH010000001.1"/>
</dbReference>
<comment type="caution">
    <text evidence="3">The sequence shown here is derived from an EMBL/GenBank/DDBJ whole genome shotgun (WGS) entry which is preliminary data.</text>
</comment>
<evidence type="ECO:0000256" key="1">
    <source>
        <dbReference type="SAM" id="MobiDB-lite"/>
    </source>
</evidence>
<evidence type="ECO:0000313" key="3">
    <source>
        <dbReference type="EMBL" id="MFC3994377.1"/>
    </source>
</evidence>
<reference evidence="4" key="1">
    <citation type="journal article" date="2019" name="Int. J. Syst. Evol. Microbiol.">
        <title>The Global Catalogue of Microorganisms (GCM) 10K type strain sequencing project: providing services to taxonomists for standard genome sequencing and annotation.</title>
        <authorList>
            <consortium name="The Broad Institute Genomics Platform"/>
            <consortium name="The Broad Institute Genome Sequencing Center for Infectious Disease"/>
            <person name="Wu L."/>
            <person name="Ma J."/>
        </authorList>
    </citation>
    <scope>NUCLEOTIDE SEQUENCE [LARGE SCALE GENOMIC DNA]</scope>
    <source>
        <strain evidence="4">TBRC 1826</strain>
    </source>
</reference>
<keyword evidence="4" id="KW-1185">Reference proteome</keyword>
<dbReference type="CDD" id="cd18785">
    <property type="entry name" value="SF2_C"/>
    <property type="match status" value="1"/>
</dbReference>
<protein>
    <submittedName>
        <fullName evidence="3">DISARM system helicase DrmA</fullName>
    </submittedName>
</protein>
<feature type="compositionally biased region" description="Low complexity" evidence="1">
    <location>
        <begin position="19"/>
        <end position="30"/>
    </location>
</feature>
<accession>A0ABV8FHA8</accession>
<proteinExistence type="predicted"/>
<name>A0ABV8FHA8_9ACTN</name>
<feature type="region of interest" description="Disordered" evidence="1">
    <location>
        <begin position="106"/>
        <end position="137"/>
    </location>
</feature>
<gene>
    <name evidence="3" type="primary">drmA</name>
    <name evidence="3" type="ORF">ACFOVU_00500</name>
</gene>
<dbReference type="PROSITE" id="PS51194">
    <property type="entry name" value="HELICASE_CTER"/>
    <property type="match status" value="1"/>
</dbReference>
<feature type="domain" description="Helicase C-terminal" evidence="2">
    <location>
        <begin position="975"/>
        <end position="1123"/>
    </location>
</feature>
<dbReference type="InterPro" id="IPR027417">
    <property type="entry name" value="P-loop_NTPase"/>
</dbReference>
<dbReference type="NCBIfam" id="NF038325">
    <property type="entry name" value="DISARM_DrmAS"/>
    <property type="match status" value="1"/>
</dbReference>